<feature type="region of interest" description="Disordered" evidence="1">
    <location>
        <begin position="62"/>
        <end position="83"/>
    </location>
</feature>
<feature type="transmembrane region" description="Helical" evidence="2">
    <location>
        <begin position="6"/>
        <end position="26"/>
    </location>
</feature>
<keyword evidence="2" id="KW-1133">Transmembrane helix</keyword>
<keyword evidence="2" id="KW-0812">Transmembrane</keyword>
<evidence type="ECO:0000256" key="1">
    <source>
        <dbReference type="SAM" id="MobiDB-lite"/>
    </source>
</evidence>
<keyword evidence="2" id="KW-0472">Membrane</keyword>
<evidence type="ECO:0000256" key="2">
    <source>
        <dbReference type="SAM" id="Phobius"/>
    </source>
</evidence>
<name>A0A2T2XBN5_9FIRM</name>
<evidence type="ECO:0000313" key="3">
    <source>
        <dbReference type="EMBL" id="PSR31878.1"/>
    </source>
</evidence>
<reference evidence="3 4" key="1">
    <citation type="journal article" date="2014" name="BMC Genomics">
        <title>Comparison of environmental and isolate Sulfobacillus genomes reveals diverse carbon, sulfur, nitrogen, and hydrogen metabolisms.</title>
        <authorList>
            <person name="Justice N.B."/>
            <person name="Norman A."/>
            <person name="Brown C.T."/>
            <person name="Singh A."/>
            <person name="Thomas B.C."/>
            <person name="Banfield J.F."/>
        </authorList>
    </citation>
    <scope>NUCLEOTIDE SEQUENCE [LARGE SCALE GENOMIC DNA]</scope>
    <source>
        <strain evidence="3">AMDSBA1</strain>
    </source>
</reference>
<dbReference type="AlphaFoldDB" id="A0A2T2XBN5"/>
<comment type="caution">
    <text evidence="3">The sequence shown here is derived from an EMBL/GenBank/DDBJ whole genome shotgun (WGS) entry which is preliminary data.</text>
</comment>
<evidence type="ECO:0000313" key="4">
    <source>
        <dbReference type="Proteomes" id="UP000242699"/>
    </source>
</evidence>
<proteinExistence type="predicted"/>
<dbReference type="EMBL" id="PXYT01000001">
    <property type="protein sequence ID" value="PSR31878.1"/>
    <property type="molecule type" value="Genomic_DNA"/>
</dbReference>
<sequence length="83" mass="9743">MEKSPQIALVMWVFLTVTTGLMWVLLQYSRNLWFYARTTYVQILYLKQMGLLSVDDNECKNVEGKESSQDDRDEAQSKEKDLC</sequence>
<protein>
    <submittedName>
        <fullName evidence="3">Uncharacterized protein</fullName>
    </submittedName>
</protein>
<accession>A0A2T2XBN5</accession>
<organism evidence="3 4">
    <name type="scientific">Sulfobacillus benefaciens</name>
    <dbReference type="NCBI Taxonomy" id="453960"/>
    <lineage>
        <taxon>Bacteria</taxon>
        <taxon>Bacillati</taxon>
        <taxon>Bacillota</taxon>
        <taxon>Clostridia</taxon>
        <taxon>Eubacteriales</taxon>
        <taxon>Clostridiales Family XVII. Incertae Sedis</taxon>
        <taxon>Sulfobacillus</taxon>
    </lineage>
</organism>
<gene>
    <name evidence="3" type="ORF">C7B43_01270</name>
</gene>
<dbReference type="Proteomes" id="UP000242699">
    <property type="component" value="Unassembled WGS sequence"/>
</dbReference>